<accession>A0AA36N8C3</accession>
<comment type="caution">
    <text evidence="1">The sequence shown here is derived from an EMBL/GenBank/DDBJ whole genome shotgun (WGS) entry which is preliminary data.</text>
</comment>
<gene>
    <name evidence="1" type="ORF">EVOR1521_LOCUS25558</name>
</gene>
<sequence length="188" mass="22049">MGLEPLEGPYVRERRRPIFSFDEDFTYSLLEPVFRDLGRGADFERLSEESQRKFCRELDRCDVEVEPESCEEYLDSLVRLCSDITRECTGKSFKEWRLAGHAELELRKAWRHFVQLVALRDFEWENLVRYLSDPTAAWKAPGVYAVENSANMTKMVRYAISQKLMVPLQMWALLLKLAADDVPKRGYV</sequence>
<reference evidence="1" key="1">
    <citation type="submission" date="2023-08" db="EMBL/GenBank/DDBJ databases">
        <authorList>
            <person name="Chen Y."/>
            <person name="Shah S."/>
            <person name="Dougan E. K."/>
            <person name="Thang M."/>
            <person name="Chan C."/>
        </authorList>
    </citation>
    <scope>NUCLEOTIDE SEQUENCE</scope>
</reference>
<protein>
    <submittedName>
        <fullName evidence="1">Uncharacterized protein</fullName>
    </submittedName>
</protein>
<dbReference type="Proteomes" id="UP001178507">
    <property type="component" value="Unassembled WGS sequence"/>
</dbReference>
<evidence type="ECO:0000313" key="1">
    <source>
        <dbReference type="EMBL" id="CAJ1402740.1"/>
    </source>
</evidence>
<name>A0AA36N8C3_9DINO</name>
<dbReference type="EMBL" id="CAUJNA010003466">
    <property type="protein sequence ID" value="CAJ1402740.1"/>
    <property type="molecule type" value="Genomic_DNA"/>
</dbReference>
<dbReference type="AlphaFoldDB" id="A0AA36N8C3"/>
<proteinExistence type="predicted"/>
<keyword evidence="2" id="KW-1185">Reference proteome</keyword>
<organism evidence="1 2">
    <name type="scientific">Effrenium voratum</name>
    <dbReference type="NCBI Taxonomy" id="2562239"/>
    <lineage>
        <taxon>Eukaryota</taxon>
        <taxon>Sar</taxon>
        <taxon>Alveolata</taxon>
        <taxon>Dinophyceae</taxon>
        <taxon>Suessiales</taxon>
        <taxon>Symbiodiniaceae</taxon>
        <taxon>Effrenium</taxon>
    </lineage>
</organism>
<evidence type="ECO:0000313" key="2">
    <source>
        <dbReference type="Proteomes" id="UP001178507"/>
    </source>
</evidence>